<dbReference type="PROSITE" id="PS50937">
    <property type="entry name" value="HTH_MERR_2"/>
    <property type="match status" value="1"/>
</dbReference>
<dbReference type="Proteomes" id="UP001589613">
    <property type="component" value="Unassembled WGS sequence"/>
</dbReference>
<keyword evidence="2" id="KW-0175">Coiled coil</keyword>
<dbReference type="PRINTS" id="PR00040">
    <property type="entry name" value="HTHMERR"/>
</dbReference>
<dbReference type="RefSeq" id="WP_141337154.1">
    <property type="nucleotide sequence ID" value="NZ_JBHMAX010000015.1"/>
</dbReference>
<dbReference type="EMBL" id="JBHMAX010000015">
    <property type="protein sequence ID" value="MFB9731889.1"/>
    <property type="molecule type" value="Genomic_DNA"/>
</dbReference>
<dbReference type="CDD" id="cd04766">
    <property type="entry name" value="HTH_HspR"/>
    <property type="match status" value="1"/>
</dbReference>
<dbReference type="SMART" id="SM00422">
    <property type="entry name" value="HTH_MERR"/>
    <property type="match status" value="1"/>
</dbReference>
<protein>
    <submittedName>
        <fullName evidence="4">Heat shock protein transcriptional repressor HspR</fullName>
    </submittedName>
</protein>
<dbReference type="InterPro" id="IPR000551">
    <property type="entry name" value="MerR-type_HTH_dom"/>
</dbReference>
<dbReference type="Gene3D" id="1.10.1660.10">
    <property type="match status" value="1"/>
</dbReference>
<keyword evidence="4" id="KW-0346">Stress response</keyword>
<dbReference type="InterPro" id="IPR009061">
    <property type="entry name" value="DNA-bd_dom_put_sf"/>
</dbReference>
<feature type="domain" description="HTH merR-type" evidence="3">
    <location>
        <begin position="9"/>
        <end position="77"/>
    </location>
</feature>
<dbReference type="Pfam" id="PF13411">
    <property type="entry name" value="MerR_1"/>
    <property type="match status" value="1"/>
</dbReference>
<gene>
    <name evidence="4" type="ORF">ACFFN0_07525</name>
</gene>
<accession>A0ABV5V259</accession>
<dbReference type="PANTHER" id="PTHR30204:SF58">
    <property type="entry name" value="HTH-TYPE TRANSCRIPTIONAL REGULATOR YFMP"/>
    <property type="match status" value="1"/>
</dbReference>
<evidence type="ECO:0000256" key="2">
    <source>
        <dbReference type="SAM" id="Coils"/>
    </source>
</evidence>
<evidence type="ECO:0000256" key="1">
    <source>
        <dbReference type="ARBA" id="ARBA00023125"/>
    </source>
</evidence>
<dbReference type="NCBIfam" id="NF047375">
    <property type="entry name" value="HeatShock_HspR"/>
    <property type="match status" value="1"/>
</dbReference>
<proteinExistence type="predicted"/>
<evidence type="ECO:0000313" key="5">
    <source>
        <dbReference type="Proteomes" id="UP001589613"/>
    </source>
</evidence>
<evidence type="ECO:0000313" key="4">
    <source>
        <dbReference type="EMBL" id="MFB9731889.1"/>
    </source>
</evidence>
<dbReference type="InterPro" id="IPR047057">
    <property type="entry name" value="MerR_fam"/>
</dbReference>
<evidence type="ECO:0000259" key="3">
    <source>
        <dbReference type="PROSITE" id="PS50937"/>
    </source>
</evidence>
<dbReference type="PANTHER" id="PTHR30204">
    <property type="entry name" value="REDOX-CYCLING DRUG-SENSING TRANSCRIPTIONAL ACTIVATOR SOXR"/>
    <property type="match status" value="1"/>
</dbReference>
<dbReference type="SUPFAM" id="SSF46955">
    <property type="entry name" value="Putative DNA-binding domain"/>
    <property type="match status" value="1"/>
</dbReference>
<keyword evidence="5" id="KW-1185">Reference proteome</keyword>
<organism evidence="4 5">
    <name type="scientific">Ornithinimicrobium kibberense</name>
    <dbReference type="NCBI Taxonomy" id="282060"/>
    <lineage>
        <taxon>Bacteria</taxon>
        <taxon>Bacillati</taxon>
        <taxon>Actinomycetota</taxon>
        <taxon>Actinomycetes</taxon>
        <taxon>Micrococcales</taxon>
        <taxon>Ornithinimicrobiaceae</taxon>
        <taxon>Ornithinimicrobium</taxon>
    </lineage>
</organism>
<comment type="caution">
    <text evidence="4">The sequence shown here is derived from an EMBL/GenBank/DDBJ whole genome shotgun (WGS) entry which is preliminary data.</text>
</comment>
<feature type="coiled-coil region" evidence="2">
    <location>
        <begin position="74"/>
        <end position="101"/>
    </location>
</feature>
<keyword evidence="1" id="KW-0238">DNA-binding</keyword>
<sequence>MVVDRDTPVYVISVAAELAGMHAQTLRQYDRLGLVVPSRTRGGGRRYSARDVDRLREVQRLSAEGVGLAGIRRVLDLENEVEDLRSRVARLTAENHALREAVGQLPRVFAAGRHGEVVALRAGTRPRQTSPGTSLTLWRPQGWPFAD</sequence>
<reference evidence="4 5" key="1">
    <citation type="submission" date="2024-09" db="EMBL/GenBank/DDBJ databases">
        <authorList>
            <person name="Sun Q."/>
            <person name="Mori K."/>
        </authorList>
    </citation>
    <scope>NUCLEOTIDE SEQUENCE [LARGE SCALE GENOMIC DNA]</scope>
    <source>
        <strain evidence="4 5">JCM 12763</strain>
    </source>
</reference>
<name>A0ABV5V259_9MICO</name>